<feature type="binding site" evidence="5">
    <location>
        <position position="382"/>
    </location>
    <ligand>
        <name>substrate</name>
    </ligand>
</feature>
<keyword evidence="9" id="KW-1185">Reference proteome</keyword>
<comment type="caution">
    <text evidence="8">The sequence shown here is derived from an EMBL/GenBank/DDBJ whole genome shotgun (WGS) entry which is preliminary data.</text>
</comment>
<feature type="binding site" evidence="5">
    <location>
        <position position="298"/>
    </location>
    <ligand>
        <name>a divalent metal cation</name>
        <dbReference type="ChEBI" id="CHEBI:60240"/>
    </ligand>
</feature>
<evidence type="ECO:0000313" key="9">
    <source>
        <dbReference type="Proteomes" id="UP000436016"/>
    </source>
</evidence>
<feature type="domain" description="HTH iclR-type" evidence="6">
    <location>
        <begin position="22"/>
        <end position="84"/>
    </location>
</feature>
<dbReference type="GO" id="GO:0003677">
    <property type="term" value="F:DNA binding"/>
    <property type="evidence" value="ECO:0007669"/>
    <property type="project" value="InterPro"/>
</dbReference>
<dbReference type="Gene3D" id="3.30.450.40">
    <property type="match status" value="1"/>
</dbReference>
<dbReference type="InterPro" id="IPR011042">
    <property type="entry name" value="6-blade_b-propeller_TolB-like"/>
</dbReference>
<dbReference type="InterPro" id="IPR005471">
    <property type="entry name" value="Tscrpt_reg_IclR_N"/>
</dbReference>
<evidence type="ECO:0000256" key="2">
    <source>
        <dbReference type="ARBA" id="ARBA00023015"/>
    </source>
</evidence>
<dbReference type="InterPro" id="IPR014757">
    <property type="entry name" value="Tscrpt_reg_IclR_C"/>
</dbReference>
<dbReference type="Pfam" id="PF09339">
    <property type="entry name" value="HTH_IclR"/>
    <property type="match status" value="1"/>
</dbReference>
<feature type="binding site" evidence="5">
    <location>
        <position position="478"/>
    </location>
    <ligand>
        <name>a divalent metal cation</name>
        <dbReference type="ChEBI" id="CHEBI:60240"/>
    </ligand>
</feature>
<feature type="binding site" evidence="5">
    <location>
        <position position="380"/>
    </location>
    <ligand>
        <name>substrate</name>
    </ligand>
</feature>
<evidence type="ECO:0000259" key="6">
    <source>
        <dbReference type="PROSITE" id="PS51077"/>
    </source>
</evidence>
<dbReference type="InterPro" id="IPR036388">
    <property type="entry name" value="WH-like_DNA-bd_sf"/>
</dbReference>
<proteinExistence type="inferred from homology"/>
<accession>A0A6B0TKN0</accession>
<feature type="binding site" evidence="5">
    <location>
        <position position="428"/>
    </location>
    <ligand>
        <name>a divalent metal cation</name>
        <dbReference type="ChEBI" id="CHEBI:60240"/>
    </ligand>
</feature>
<dbReference type="SUPFAM" id="SSF46785">
    <property type="entry name" value="Winged helix' DNA-binding domain"/>
    <property type="match status" value="1"/>
</dbReference>
<dbReference type="Proteomes" id="UP000436016">
    <property type="component" value="Unassembled WGS sequence"/>
</dbReference>
<reference evidence="8 9" key="1">
    <citation type="submission" date="2019-12" db="EMBL/GenBank/DDBJ databases">
        <title>Strain KN286 was isolated from seawater, which was collected from Caroline Seamount in the tropical western Pacific.</title>
        <authorList>
            <person name="Wang Q."/>
        </authorList>
    </citation>
    <scope>NUCLEOTIDE SEQUENCE [LARGE SCALE GENOMIC DNA]</scope>
    <source>
        <strain evidence="8 9">KN286</strain>
    </source>
</reference>
<keyword evidence="5" id="KW-0862">Zinc</keyword>
<feature type="domain" description="IclR-ED" evidence="7">
    <location>
        <begin position="85"/>
        <end position="268"/>
    </location>
</feature>
<dbReference type="SUPFAM" id="SSF55781">
    <property type="entry name" value="GAF domain-like"/>
    <property type="match status" value="1"/>
</dbReference>
<comment type="cofactor">
    <cofactor evidence="5">
        <name>Zn(2+)</name>
        <dbReference type="ChEBI" id="CHEBI:29105"/>
    </cofactor>
    <text evidence="5">Binds 1 divalent metal cation per subunit.</text>
</comment>
<dbReference type="InterPro" id="IPR029016">
    <property type="entry name" value="GAF-like_dom_sf"/>
</dbReference>
<dbReference type="RefSeq" id="WP_160853200.1">
    <property type="nucleotide sequence ID" value="NZ_WUWG01000002.1"/>
</dbReference>
<evidence type="ECO:0000256" key="1">
    <source>
        <dbReference type="ARBA" id="ARBA00008853"/>
    </source>
</evidence>
<sequence length="571" mass="61702">MARKAAMEPREPAEEAGAQPGMQALLRGLRILNLVAQSDSPMRFTALLEATGLPKGTLHRILHTLIDERYLVLKESDQTYVLGSKPFQLAHRVWDQFDLRGAAEPELDRLAELTGEAVRLGILDGDKVLYIDQRDLPRQIRLANGIGSRSSIHATALGKAMAAHLTAAERQRLLTGVDLESFTDQTIVQAGDLDQQLNIIKARGYAISIGEQHDDVSGVAAAILDHRARPLGAIGIVGPSYRLPAETLHSYGREVIEAARRISGNIGELAMSIAVNPRPLDLGGDVRCVIPGEDFLGEGPFWDADAGRLHWVDILAPGVVSGDPVTGERSFRAMNELIGVAIPRAKGGFVCATETGIKLMDDKGDISVLATPEEDRPGNRFNDGKCDAKGRLWVGSLAINTEPGRGRLWRIEGDGASTMMEDQIHIANGLGWSPDNRTFYFTDSGARTIWAHDFDLEAGTLSNRRAFVTFDPGDGVPDGMTVDAEGGVWTTLWDGWAVRRYHADGTLDRSISVPVPRPTSCTFGGPQGETLFVTSARIRLSAKQLSDAPLSGSVFAIETGLKGQPDRPFAG</sequence>
<evidence type="ECO:0000256" key="5">
    <source>
        <dbReference type="PIRSR" id="PIRSR605511-2"/>
    </source>
</evidence>
<dbReference type="GO" id="GO:0004341">
    <property type="term" value="F:gluconolactonase activity"/>
    <property type="evidence" value="ECO:0007669"/>
    <property type="project" value="TreeGrafter"/>
</dbReference>
<feature type="active site" description="Proton donor/acceptor" evidence="4">
    <location>
        <position position="478"/>
    </location>
</feature>
<dbReference type="PRINTS" id="PR01790">
    <property type="entry name" value="SMP30FAMILY"/>
</dbReference>
<dbReference type="Pfam" id="PF08450">
    <property type="entry name" value="SGL"/>
    <property type="match status" value="1"/>
</dbReference>
<evidence type="ECO:0000259" key="7">
    <source>
        <dbReference type="PROSITE" id="PS51078"/>
    </source>
</evidence>
<evidence type="ECO:0000313" key="8">
    <source>
        <dbReference type="EMBL" id="MXU65070.1"/>
    </source>
</evidence>
<dbReference type="PROSITE" id="PS51077">
    <property type="entry name" value="HTH_ICLR"/>
    <property type="match status" value="1"/>
</dbReference>
<dbReference type="PROSITE" id="PS51078">
    <property type="entry name" value="ICLR_ED"/>
    <property type="match status" value="1"/>
</dbReference>
<keyword evidence="2" id="KW-0805">Transcription regulation</keyword>
<dbReference type="Gene3D" id="2.120.10.30">
    <property type="entry name" value="TolB, C-terminal domain"/>
    <property type="match status" value="1"/>
</dbReference>
<dbReference type="InterPro" id="IPR036390">
    <property type="entry name" value="WH_DNA-bd_sf"/>
</dbReference>
<dbReference type="GO" id="GO:0006355">
    <property type="term" value="P:regulation of DNA-templated transcription"/>
    <property type="evidence" value="ECO:0007669"/>
    <property type="project" value="InterPro"/>
</dbReference>
<dbReference type="EMBL" id="WUWG01000002">
    <property type="protein sequence ID" value="MXU65070.1"/>
    <property type="molecule type" value="Genomic_DNA"/>
</dbReference>
<dbReference type="InterPro" id="IPR005511">
    <property type="entry name" value="SMP-30"/>
</dbReference>
<dbReference type="Pfam" id="PF01614">
    <property type="entry name" value="IclR_C"/>
    <property type="match status" value="1"/>
</dbReference>
<dbReference type="GO" id="GO:0005509">
    <property type="term" value="F:calcium ion binding"/>
    <property type="evidence" value="ECO:0007669"/>
    <property type="project" value="TreeGrafter"/>
</dbReference>
<keyword evidence="5" id="KW-0479">Metal-binding</keyword>
<dbReference type="Gene3D" id="1.10.10.10">
    <property type="entry name" value="Winged helix-like DNA-binding domain superfamily/Winged helix DNA-binding domain"/>
    <property type="match status" value="1"/>
</dbReference>
<name>A0A6B0TKN0_9RHOB</name>
<dbReference type="AlphaFoldDB" id="A0A6B0TKN0"/>
<evidence type="ECO:0000256" key="3">
    <source>
        <dbReference type="ARBA" id="ARBA00023163"/>
    </source>
</evidence>
<protein>
    <submittedName>
        <fullName evidence="8">Helix-turn-helix domain-containing protein</fullName>
    </submittedName>
</protein>
<gene>
    <name evidence="8" type="ORF">GSH16_06400</name>
</gene>
<dbReference type="InterPro" id="IPR013658">
    <property type="entry name" value="SGL"/>
</dbReference>
<dbReference type="SUPFAM" id="SSF63829">
    <property type="entry name" value="Calcium-dependent phosphotriesterase"/>
    <property type="match status" value="1"/>
</dbReference>
<dbReference type="PANTHER" id="PTHR10907:SF47">
    <property type="entry name" value="REGUCALCIN"/>
    <property type="match status" value="1"/>
</dbReference>
<dbReference type="PANTHER" id="PTHR10907">
    <property type="entry name" value="REGUCALCIN"/>
    <property type="match status" value="1"/>
</dbReference>
<comment type="similarity">
    <text evidence="1">Belongs to the SMP-30/CGR1 family.</text>
</comment>
<dbReference type="GO" id="GO:0019853">
    <property type="term" value="P:L-ascorbic acid biosynthetic process"/>
    <property type="evidence" value="ECO:0007669"/>
    <property type="project" value="TreeGrafter"/>
</dbReference>
<evidence type="ECO:0000256" key="4">
    <source>
        <dbReference type="PIRSR" id="PIRSR605511-1"/>
    </source>
</evidence>
<organism evidence="8 9">
    <name type="scientific">Oceanomicrobium pacificus</name>
    <dbReference type="NCBI Taxonomy" id="2692916"/>
    <lineage>
        <taxon>Bacteria</taxon>
        <taxon>Pseudomonadati</taxon>
        <taxon>Pseudomonadota</taxon>
        <taxon>Alphaproteobacteria</taxon>
        <taxon>Rhodobacterales</taxon>
        <taxon>Paracoccaceae</taxon>
        <taxon>Oceanomicrobium</taxon>
    </lineage>
</organism>
<keyword evidence="3" id="KW-0804">Transcription</keyword>
<dbReference type="SMART" id="SM00346">
    <property type="entry name" value="HTH_ICLR"/>
    <property type="match status" value="1"/>
</dbReference>